<keyword evidence="1" id="KW-0472">Membrane</keyword>
<accession>A0ABV8A478</accession>
<keyword evidence="1" id="KW-1133">Transmembrane helix</keyword>
<gene>
    <name evidence="2" type="ORF">ACFOPQ_00905</name>
</gene>
<dbReference type="EMBL" id="JBHRZF010000009">
    <property type="protein sequence ID" value="MFC3859332.1"/>
    <property type="molecule type" value="Genomic_DNA"/>
</dbReference>
<evidence type="ECO:0000313" key="3">
    <source>
        <dbReference type="Proteomes" id="UP001595748"/>
    </source>
</evidence>
<sequence length="107" mass="12042">MRALSFIQVLLLLGLTAYVLLVALENPILLRFPLPLGRGEWLVPGGLALAVFTLLGVMYAALLFLPTLLRLQAQKRRQVRDYRKLEERLASTLQARIAMLPTEKVSE</sequence>
<name>A0ABV8A478_9DEIO</name>
<proteinExistence type="predicted"/>
<evidence type="ECO:0000256" key="1">
    <source>
        <dbReference type="SAM" id="Phobius"/>
    </source>
</evidence>
<dbReference type="Proteomes" id="UP001595748">
    <property type="component" value="Unassembled WGS sequence"/>
</dbReference>
<evidence type="ECO:0008006" key="4">
    <source>
        <dbReference type="Google" id="ProtNLM"/>
    </source>
</evidence>
<keyword evidence="1" id="KW-0812">Transmembrane</keyword>
<protein>
    <recommendedName>
        <fullName evidence="4">Lipopolysaccharide assembly protein A domain-containing protein</fullName>
    </recommendedName>
</protein>
<evidence type="ECO:0000313" key="2">
    <source>
        <dbReference type="EMBL" id="MFC3859332.1"/>
    </source>
</evidence>
<feature type="transmembrane region" description="Helical" evidence="1">
    <location>
        <begin position="47"/>
        <end position="69"/>
    </location>
</feature>
<organism evidence="2 3">
    <name type="scientific">Deinococcus antarcticus</name>
    <dbReference type="NCBI Taxonomy" id="1298767"/>
    <lineage>
        <taxon>Bacteria</taxon>
        <taxon>Thermotogati</taxon>
        <taxon>Deinococcota</taxon>
        <taxon>Deinococci</taxon>
        <taxon>Deinococcales</taxon>
        <taxon>Deinococcaceae</taxon>
        <taxon>Deinococcus</taxon>
    </lineage>
</organism>
<reference evidence="3" key="1">
    <citation type="journal article" date="2019" name="Int. J. Syst. Evol. Microbiol.">
        <title>The Global Catalogue of Microorganisms (GCM) 10K type strain sequencing project: providing services to taxonomists for standard genome sequencing and annotation.</title>
        <authorList>
            <consortium name="The Broad Institute Genomics Platform"/>
            <consortium name="The Broad Institute Genome Sequencing Center for Infectious Disease"/>
            <person name="Wu L."/>
            <person name="Ma J."/>
        </authorList>
    </citation>
    <scope>NUCLEOTIDE SEQUENCE [LARGE SCALE GENOMIC DNA]</scope>
    <source>
        <strain evidence="3">CCTCC AB 2013263</strain>
    </source>
</reference>
<keyword evidence="3" id="KW-1185">Reference proteome</keyword>
<dbReference type="RefSeq" id="WP_380075495.1">
    <property type="nucleotide sequence ID" value="NZ_JBHRZF010000009.1"/>
</dbReference>
<comment type="caution">
    <text evidence="2">The sequence shown here is derived from an EMBL/GenBank/DDBJ whole genome shotgun (WGS) entry which is preliminary data.</text>
</comment>